<keyword evidence="4" id="KW-1185">Reference proteome</keyword>
<gene>
    <name evidence="3" type="ORF">FLL45_18510</name>
</gene>
<dbReference type="EMBL" id="VIKR01000005">
    <property type="protein sequence ID" value="TQV72212.1"/>
    <property type="molecule type" value="Genomic_DNA"/>
</dbReference>
<dbReference type="InterPro" id="IPR011008">
    <property type="entry name" value="Dimeric_a/b-barrel"/>
</dbReference>
<proteinExistence type="inferred from homology"/>
<dbReference type="AlphaFoldDB" id="A0A545T4X4"/>
<dbReference type="Proteomes" id="UP000317839">
    <property type="component" value="Unassembled WGS sequence"/>
</dbReference>
<evidence type="ECO:0000256" key="1">
    <source>
        <dbReference type="ARBA" id="ARBA00007689"/>
    </source>
</evidence>
<dbReference type="InterPro" id="IPR005545">
    <property type="entry name" value="YCII"/>
</dbReference>
<dbReference type="OrthoDB" id="9795306at2"/>
<comment type="similarity">
    <text evidence="1">Belongs to the YciI family.</text>
</comment>
<organism evidence="3 4">
    <name type="scientific">Aliikangiella marina</name>
    <dbReference type="NCBI Taxonomy" id="1712262"/>
    <lineage>
        <taxon>Bacteria</taxon>
        <taxon>Pseudomonadati</taxon>
        <taxon>Pseudomonadota</taxon>
        <taxon>Gammaproteobacteria</taxon>
        <taxon>Oceanospirillales</taxon>
        <taxon>Pleioneaceae</taxon>
        <taxon>Aliikangiella</taxon>
    </lineage>
</organism>
<dbReference type="RefSeq" id="WP_142943542.1">
    <property type="nucleotide sequence ID" value="NZ_VIKR01000005.1"/>
</dbReference>
<protein>
    <recommendedName>
        <fullName evidence="2">YCII-related domain-containing protein</fullName>
    </recommendedName>
</protein>
<comment type="caution">
    <text evidence="3">The sequence shown here is derived from an EMBL/GenBank/DDBJ whole genome shotgun (WGS) entry which is preliminary data.</text>
</comment>
<evidence type="ECO:0000313" key="4">
    <source>
        <dbReference type="Proteomes" id="UP000317839"/>
    </source>
</evidence>
<feature type="domain" description="YCII-related" evidence="2">
    <location>
        <begin position="60"/>
        <end position="111"/>
    </location>
</feature>
<evidence type="ECO:0000259" key="2">
    <source>
        <dbReference type="Pfam" id="PF03795"/>
    </source>
</evidence>
<evidence type="ECO:0000313" key="3">
    <source>
        <dbReference type="EMBL" id="TQV72212.1"/>
    </source>
</evidence>
<reference evidence="3 4" key="1">
    <citation type="submission" date="2019-06" db="EMBL/GenBank/DDBJ databases">
        <title>Draft genome of Aliikangiella marina GYP-15.</title>
        <authorList>
            <person name="Wang G."/>
        </authorList>
    </citation>
    <scope>NUCLEOTIDE SEQUENCE [LARGE SCALE GENOMIC DNA]</scope>
    <source>
        <strain evidence="3 4">GYP-15</strain>
    </source>
</reference>
<dbReference type="SUPFAM" id="SSF54909">
    <property type="entry name" value="Dimeric alpha+beta barrel"/>
    <property type="match status" value="1"/>
</dbReference>
<dbReference type="Pfam" id="PF03795">
    <property type="entry name" value="YCII"/>
    <property type="match status" value="1"/>
</dbReference>
<dbReference type="Gene3D" id="3.30.70.1060">
    <property type="entry name" value="Dimeric alpha+beta barrel"/>
    <property type="match status" value="1"/>
</dbReference>
<name>A0A545T4X4_9GAMM</name>
<sequence>MENKTYMCLLRSEEGGCKEPATPTDMEAMFAKYEAWQKEFAENILDMGSKLGGASSVVRHDAVKDGPFIELKEIVGGYMMLKADSIEQASEVIKASPMVENPGTSIEIREISRS</sequence>
<accession>A0A545T4X4</accession>